<dbReference type="OMA" id="PQNMAFF"/>
<dbReference type="Proteomes" id="UP000011715">
    <property type="component" value="Unassembled WGS sequence"/>
</dbReference>
<reference evidence="5" key="4">
    <citation type="journal article" date="2015" name="G3 (Bethesda)">
        <title>Genome sequences of three phytopathogenic species of the Magnaporthaceae family of fungi.</title>
        <authorList>
            <person name="Okagaki L.H."/>
            <person name="Nunes C.C."/>
            <person name="Sailsbery J."/>
            <person name="Clay B."/>
            <person name="Brown D."/>
            <person name="John T."/>
            <person name="Oh Y."/>
            <person name="Young N."/>
            <person name="Fitzgerald M."/>
            <person name="Haas B.J."/>
            <person name="Zeng Q."/>
            <person name="Young S."/>
            <person name="Adiconis X."/>
            <person name="Fan L."/>
            <person name="Levin J.Z."/>
            <person name="Mitchell T.K."/>
            <person name="Okubara P.A."/>
            <person name="Farman M.L."/>
            <person name="Kohn L.M."/>
            <person name="Birren B."/>
            <person name="Ma L.-J."/>
            <person name="Dean R.A."/>
        </authorList>
    </citation>
    <scope>NUCLEOTIDE SEQUENCE</scope>
    <source>
        <strain evidence="5">ATCC 64411 / 73-15</strain>
    </source>
</reference>
<dbReference type="PRINTS" id="PR00081">
    <property type="entry name" value="GDHRDH"/>
</dbReference>
<dbReference type="PANTHER" id="PTHR42748">
    <property type="entry name" value="NITROGEN METABOLITE REPRESSION PROTEIN NMRA FAMILY MEMBER"/>
    <property type="match status" value="1"/>
</dbReference>
<evidence type="ECO:0000313" key="6">
    <source>
        <dbReference type="Proteomes" id="UP000011715"/>
    </source>
</evidence>
<reference evidence="4" key="2">
    <citation type="submission" date="2010-05" db="EMBL/GenBank/DDBJ databases">
        <title>The Genome Sequence of Magnaporthe poae strain ATCC 64411.</title>
        <authorList>
            <consortium name="The Broad Institute Genome Sequencing Platform"/>
            <consortium name="Broad Institute Genome Sequencing Center for Infectious Disease"/>
            <person name="Ma L.-J."/>
            <person name="Dead R."/>
            <person name="Young S."/>
            <person name="Zeng Q."/>
            <person name="Koehrsen M."/>
            <person name="Alvarado L."/>
            <person name="Berlin A."/>
            <person name="Chapman S.B."/>
            <person name="Chen Z."/>
            <person name="Freedman E."/>
            <person name="Gellesch M."/>
            <person name="Goldberg J."/>
            <person name="Griggs A."/>
            <person name="Gujja S."/>
            <person name="Heilman E.R."/>
            <person name="Heiman D."/>
            <person name="Hepburn T."/>
            <person name="Howarth C."/>
            <person name="Jen D."/>
            <person name="Larson L."/>
            <person name="Mehta T."/>
            <person name="Neiman D."/>
            <person name="Pearson M."/>
            <person name="Roberts A."/>
            <person name="Saif S."/>
            <person name="Shea T."/>
            <person name="Shenoy N."/>
            <person name="Sisk P."/>
            <person name="Stolte C."/>
            <person name="Sykes S."/>
            <person name="Walk T."/>
            <person name="White J."/>
            <person name="Yandava C."/>
            <person name="Haas B."/>
            <person name="Nusbaum C."/>
            <person name="Birren B."/>
        </authorList>
    </citation>
    <scope>NUCLEOTIDE SEQUENCE</scope>
    <source>
        <strain evidence="4">ATCC 64411</strain>
    </source>
</reference>
<reference evidence="4" key="3">
    <citation type="submission" date="2011-03" db="EMBL/GenBank/DDBJ databases">
        <title>Annotation of Magnaporthe poae ATCC 64411.</title>
        <authorList>
            <person name="Ma L.-J."/>
            <person name="Dead R."/>
            <person name="Young S.K."/>
            <person name="Zeng Q."/>
            <person name="Gargeya S."/>
            <person name="Fitzgerald M."/>
            <person name="Haas B."/>
            <person name="Abouelleil A."/>
            <person name="Alvarado L."/>
            <person name="Arachchi H.M."/>
            <person name="Berlin A."/>
            <person name="Brown A."/>
            <person name="Chapman S.B."/>
            <person name="Chen Z."/>
            <person name="Dunbar C."/>
            <person name="Freedman E."/>
            <person name="Gearin G."/>
            <person name="Gellesch M."/>
            <person name="Goldberg J."/>
            <person name="Griggs A."/>
            <person name="Gujja S."/>
            <person name="Heiman D."/>
            <person name="Howarth C."/>
            <person name="Larson L."/>
            <person name="Lui A."/>
            <person name="MacDonald P.J.P."/>
            <person name="Mehta T."/>
            <person name="Montmayeur A."/>
            <person name="Murphy C."/>
            <person name="Neiman D."/>
            <person name="Pearson M."/>
            <person name="Priest M."/>
            <person name="Roberts A."/>
            <person name="Saif S."/>
            <person name="Shea T."/>
            <person name="Shenoy N."/>
            <person name="Sisk P."/>
            <person name="Stolte C."/>
            <person name="Sykes S."/>
            <person name="Yandava C."/>
            <person name="Wortman J."/>
            <person name="Nusbaum C."/>
            <person name="Birren B."/>
        </authorList>
    </citation>
    <scope>NUCLEOTIDE SEQUENCE</scope>
    <source>
        <strain evidence="4">ATCC 64411</strain>
    </source>
</reference>
<sequence length="658" mass="72184">MGSMAPTPREQGKVALITGGSTGIGADLGQHLHRRGYRIAILARRQKEGDAAAQALDPSSQTSMFVPCNVASYTQQAAAFKAVWDRWGQLDVFVANAGSVDIDSKYNFTRRDAPVDDLPPEPDTGSVDVDLKGVMYGTVLAVHFMRHNKAPAQGEEPQPRGRIVVTGSMLAVHPAPSFPEYCAAKAGAHHWVRTMAPLLLRKDNITINVVMPGAYDTSIMTGFSDAFLPQHLVVKETLMQAYDHFLLEDGSGATAQRTGMAVEVAHDKLFFYDLPEHKSGDVARRNELPFEPWFSHLHGEPSGLPDAITRPFTKEEKEGKSPTAWDKLIAVTGATGAQGGGVVNIMAKTPGWRIRAITRNPDGEKGKALATRGIEVVQADFDDEESLVKAFDGAHAVFAVTNWWEHLFRGKGQHECGPIEEEQGMKLARAAARTSSLEHYIWSSEPSAARVYPAGAGIVKVPHMDFKAKVDERIKSELPLLAARTTFLWLGYYPQNMAFFSSLIPTFHPGLGKYVQMAPTSPDIKVLLAGDVSVNTGIWVRQVLAAGRRAQHGRVANVALERWTFHQMMDEWSRITGKPGVFVQCTGEAYERMWGPVGAELALQFRLGELCDPWAKTTLTGEFLTPRELGIDEKEVVGFTETIGKLHAMGMWETESKS</sequence>
<accession>A0A0C4E9R1</accession>
<dbReference type="STRING" id="644358.A0A0C4E9R1"/>
<dbReference type="eggNOG" id="KOG4169">
    <property type="taxonomic scope" value="Eukaryota"/>
</dbReference>
<dbReference type="Pfam" id="PF00106">
    <property type="entry name" value="adh_short"/>
    <property type="match status" value="1"/>
</dbReference>
<dbReference type="InterPro" id="IPR020904">
    <property type="entry name" value="Sc_DH/Rdtase_CS"/>
</dbReference>
<evidence type="ECO:0000256" key="2">
    <source>
        <dbReference type="ARBA" id="ARBA00022857"/>
    </source>
</evidence>
<gene>
    <name evidence="4" type="ORF">MAPG_09359</name>
</gene>
<dbReference type="EMBL" id="GL876976">
    <property type="protein sequence ID" value="KLU90833.1"/>
    <property type="molecule type" value="Genomic_DNA"/>
</dbReference>
<dbReference type="SUPFAM" id="SSF51735">
    <property type="entry name" value="NAD(P)-binding Rossmann-fold domains"/>
    <property type="match status" value="2"/>
</dbReference>
<evidence type="ECO:0000313" key="4">
    <source>
        <dbReference type="EMBL" id="KLU90833.1"/>
    </source>
</evidence>
<protein>
    <recommendedName>
        <fullName evidence="3">NmrA-like domain-containing protein</fullName>
    </recommendedName>
</protein>
<dbReference type="VEuPathDB" id="FungiDB:MAPG_09359"/>
<proteinExistence type="inferred from homology"/>
<comment type="similarity">
    <text evidence="1">Belongs to the NmrA-type oxidoreductase family.</text>
</comment>
<organism evidence="5 6">
    <name type="scientific">Magnaporthiopsis poae (strain ATCC 64411 / 73-15)</name>
    <name type="common">Kentucky bluegrass fungus</name>
    <name type="synonym">Magnaporthe poae</name>
    <dbReference type="NCBI Taxonomy" id="644358"/>
    <lineage>
        <taxon>Eukaryota</taxon>
        <taxon>Fungi</taxon>
        <taxon>Dikarya</taxon>
        <taxon>Ascomycota</taxon>
        <taxon>Pezizomycotina</taxon>
        <taxon>Sordariomycetes</taxon>
        <taxon>Sordariomycetidae</taxon>
        <taxon>Magnaporthales</taxon>
        <taxon>Magnaporthaceae</taxon>
        <taxon>Magnaporthiopsis</taxon>
    </lineage>
</organism>
<dbReference type="InterPro" id="IPR051164">
    <property type="entry name" value="NmrA-like_oxidored"/>
</dbReference>
<keyword evidence="6" id="KW-1185">Reference proteome</keyword>
<dbReference type="InterPro" id="IPR008030">
    <property type="entry name" value="NmrA-like"/>
</dbReference>
<dbReference type="AlphaFoldDB" id="A0A0C4E9R1"/>
<dbReference type="InterPro" id="IPR002347">
    <property type="entry name" value="SDR_fam"/>
</dbReference>
<dbReference type="Gene3D" id="3.40.50.720">
    <property type="entry name" value="NAD(P)-binding Rossmann-like Domain"/>
    <property type="match status" value="2"/>
</dbReference>
<evidence type="ECO:0000259" key="3">
    <source>
        <dbReference type="Pfam" id="PF05368"/>
    </source>
</evidence>
<dbReference type="GO" id="GO:0005634">
    <property type="term" value="C:nucleus"/>
    <property type="evidence" value="ECO:0007669"/>
    <property type="project" value="TreeGrafter"/>
</dbReference>
<keyword evidence="2" id="KW-0521">NADP</keyword>
<dbReference type="InterPro" id="IPR036291">
    <property type="entry name" value="NAD(P)-bd_dom_sf"/>
</dbReference>
<dbReference type="Pfam" id="PF05368">
    <property type="entry name" value="NmrA"/>
    <property type="match status" value="1"/>
</dbReference>
<evidence type="ECO:0000313" key="5">
    <source>
        <dbReference type="EnsemblFungi" id="MAPG_09359T0"/>
    </source>
</evidence>
<dbReference type="EnsemblFungi" id="MAPG_09359T0">
    <property type="protein sequence ID" value="MAPG_09359T0"/>
    <property type="gene ID" value="MAPG_09359"/>
</dbReference>
<dbReference type="PROSITE" id="PS00061">
    <property type="entry name" value="ADH_SHORT"/>
    <property type="match status" value="1"/>
</dbReference>
<dbReference type="OrthoDB" id="300709at2759"/>
<dbReference type="PANTHER" id="PTHR42748:SF28">
    <property type="entry name" value="NMRA-LIKE DOMAIN-CONTAINING PROTEIN"/>
    <property type="match status" value="1"/>
</dbReference>
<reference evidence="5" key="5">
    <citation type="submission" date="2015-06" db="UniProtKB">
        <authorList>
            <consortium name="EnsemblFungi"/>
        </authorList>
    </citation>
    <scope>IDENTIFICATION</scope>
    <source>
        <strain evidence="5">ATCC 64411</strain>
    </source>
</reference>
<dbReference type="EMBL" id="ADBL01002393">
    <property type="status" value="NOT_ANNOTATED_CDS"/>
    <property type="molecule type" value="Genomic_DNA"/>
</dbReference>
<feature type="domain" description="NmrA-like" evidence="3">
    <location>
        <begin position="326"/>
        <end position="602"/>
    </location>
</feature>
<evidence type="ECO:0000256" key="1">
    <source>
        <dbReference type="ARBA" id="ARBA00006328"/>
    </source>
</evidence>
<reference evidence="6" key="1">
    <citation type="submission" date="2010-05" db="EMBL/GenBank/DDBJ databases">
        <title>The genome sequence of Magnaporthe poae strain ATCC 64411.</title>
        <authorList>
            <person name="Ma L.-J."/>
            <person name="Dead R."/>
            <person name="Young S."/>
            <person name="Zeng Q."/>
            <person name="Koehrsen M."/>
            <person name="Alvarado L."/>
            <person name="Berlin A."/>
            <person name="Chapman S.B."/>
            <person name="Chen Z."/>
            <person name="Freedman E."/>
            <person name="Gellesch M."/>
            <person name="Goldberg J."/>
            <person name="Griggs A."/>
            <person name="Gujja S."/>
            <person name="Heilman E.R."/>
            <person name="Heiman D."/>
            <person name="Hepburn T."/>
            <person name="Howarth C."/>
            <person name="Jen D."/>
            <person name="Larson L."/>
            <person name="Mehta T."/>
            <person name="Neiman D."/>
            <person name="Pearson M."/>
            <person name="Roberts A."/>
            <person name="Saif S."/>
            <person name="Shea T."/>
            <person name="Shenoy N."/>
            <person name="Sisk P."/>
            <person name="Stolte C."/>
            <person name="Sykes S."/>
            <person name="Walk T."/>
            <person name="White J."/>
            <person name="Yandava C."/>
            <person name="Haas B."/>
            <person name="Nusbaum C."/>
            <person name="Birren B."/>
        </authorList>
    </citation>
    <scope>NUCLEOTIDE SEQUENCE [LARGE SCALE GENOMIC DNA]</scope>
    <source>
        <strain evidence="6">ATCC 64411 / 73-15</strain>
    </source>
</reference>
<name>A0A0C4E9R1_MAGP6</name>
<dbReference type="Gene3D" id="3.90.25.10">
    <property type="entry name" value="UDP-galactose 4-epimerase, domain 1"/>
    <property type="match status" value="1"/>
</dbReference>